<dbReference type="HOGENOM" id="CLU_2954380_0_0_4"/>
<dbReference type="Proteomes" id="UP000004207">
    <property type="component" value="Unassembled WGS sequence"/>
</dbReference>
<feature type="chain" id="PRO_5003331846" evidence="1">
    <location>
        <begin position="36"/>
        <end position="59"/>
    </location>
</feature>
<evidence type="ECO:0000313" key="2">
    <source>
        <dbReference type="EMBL" id="EGK09671.1"/>
    </source>
</evidence>
<accession>F5S6N4</accession>
<evidence type="ECO:0000256" key="1">
    <source>
        <dbReference type="SAM" id="SignalP"/>
    </source>
</evidence>
<proteinExistence type="predicted"/>
<protein>
    <submittedName>
        <fullName evidence="2">Uncharacterized protein</fullName>
    </submittedName>
</protein>
<keyword evidence="1" id="KW-0732">Signal</keyword>
<feature type="signal peptide" evidence="1">
    <location>
        <begin position="1"/>
        <end position="35"/>
    </location>
</feature>
<name>F5S6N4_KINKI</name>
<gene>
    <name evidence="2" type="ORF">HMPREF0476_0867</name>
</gene>
<reference evidence="2 3" key="1">
    <citation type="submission" date="2011-04" db="EMBL/GenBank/DDBJ databases">
        <authorList>
            <person name="Muzny D."/>
            <person name="Qin X."/>
            <person name="Deng J."/>
            <person name="Jiang H."/>
            <person name="Liu Y."/>
            <person name="Qu J."/>
            <person name="Song X.-Z."/>
            <person name="Zhang L."/>
            <person name="Thornton R."/>
            <person name="Coyle M."/>
            <person name="Francisco L."/>
            <person name="Jackson L."/>
            <person name="Javaid M."/>
            <person name="Korchina V."/>
            <person name="Kovar C."/>
            <person name="Mata R."/>
            <person name="Mathew T."/>
            <person name="Ngo R."/>
            <person name="Nguyen L."/>
            <person name="Nguyen N."/>
            <person name="Okwuonu G."/>
            <person name="Ongeri F."/>
            <person name="Pham C."/>
            <person name="Simmons D."/>
            <person name="Wilczek-Boney K."/>
            <person name="Hale W."/>
            <person name="Jakkamsetti A."/>
            <person name="Pham P."/>
            <person name="Ruth R."/>
            <person name="San Lucas F."/>
            <person name="Warren J."/>
            <person name="Zhang J."/>
            <person name="Zhao Z."/>
            <person name="Zhou C."/>
            <person name="Zhu D."/>
            <person name="Lee S."/>
            <person name="Bess C."/>
            <person name="Blankenburg K."/>
            <person name="Forbes L."/>
            <person name="Fu Q."/>
            <person name="Gubbala S."/>
            <person name="Hirani K."/>
            <person name="Jayaseelan J.C."/>
            <person name="Lara F."/>
            <person name="Munidasa M."/>
            <person name="Palculict T."/>
            <person name="Patil S."/>
            <person name="Pu L.-L."/>
            <person name="Saada N."/>
            <person name="Tang L."/>
            <person name="Weissenberger G."/>
            <person name="Zhu Y."/>
            <person name="Hemphill L."/>
            <person name="Shang Y."/>
            <person name="Youmans B."/>
            <person name="Ayvaz T."/>
            <person name="Ross M."/>
            <person name="Santibanez J."/>
            <person name="Aqrawi P."/>
            <person name="Gross S."/>
            <person name="Joshi V."/>
            <person name="Fowler G."/>
            <person name="Nazareth L."/>
            <person name="Reid J."/>
            <person name="Worley K."/>
            <person name="Petrosino J."/>
            <person name="Highlander S."/>
            <person name="Gibbs R."/>
        </authorList>
    </citation>
    <scope>NUCLEOTIDE SEQUENCE [LARGE SCALE GENOMIC DNA]</scope>
    <source>
        <strain evidence="2 3">ATCC 23330</strain>
    </source>
</reference>
<dbReference type="EMBL" id="AFHS01000032">
    <property type="protein sequence ID" value="EGK09671.1"/>
    <property type="molecule type" value="Genomic_DNA"/>
</dbReference>
<evidence type="ECO:0000313" key="3">
    <source>
        <dbReference type="Proteomes" id="UP000004207"/>
    </source>
</evidence>
<comment type="caution">
    <text evidence="2">The sequence shown here is derived from an EMBL/GenBank/DDBJ whole genome shotgun (WGS) entry which is preliminary data.</text>
</comment>
<organism evidence="2 3">
    <name type="scientific">Kingella kingae ATCC 23330</name>
    <dbReference type="NCBI Taxonomy" id="887327"/>
    <lineage>
        <taxon>Bacteria</taxon>
        <taxon>Pseudomonadati</taxon>
        <taxon>Pseudomonadota</taxon>
        <taxon>Betaproteobacteria</taxon>
        <taxon>Neisseriales</taxon>
        <taxon>Neisseriaceae</taxon>
        <taxon>Kingella</taxon>
    </lineage>
</organism>
<dbReference type="AlphaFoldDB" id="F5S6N4"/>
<sequence length="59" mass="6774">MVRRCQRPYVPFAHSGRCCLAPFLFHFTLSQNMQAAFYLFDTTNPNPCPTPIKLTLIPT</sequence>
<keyword evidence="3" id="KW-1185">Reference proteome</keyword>